<dbReference type="Pfam" id="PF07701">
    <property type="entry name" value="HNOBA"/>
    <property type="match status" value="1"/>
</dbReference>
<dbReference type="InterPro" id="IPR042463">
    <property type="entry name" value="HNOB_dom_associated_sf"/>
</dbReference>
<dbReference type="Gene3D" id="3.30.450.260">
    <property type="entry name" value="Haem NO binding associated domain"/>
    <property type="match status" value="1"/>
</dbReference>
<dbReference type="EMBL" id="JAPWTK010000618">
    <property type="protein sequence ID" value="KAJ8937793.1"/>
    <property type="molecule type" value="Genomic_DNA"/>
</dbReference>
<keyword evidence="5" id="KW-0342">GTP-binding</keyword>
<evidence type="ECO:0000256" key="6">
    <source>
        <dbReference type="ARBA" id="ARBA00023239"/>
    </source>
</evidence>
<evidence type="ECO:0000259" key="9">
    <source>
        <dbReference type="Pfam" id="PF07700"/>
    </source>
</evidence>
<dbReference type="GO" id="GO:0008074">
    <property type="term" value="C:guanylate cyclase complex, soluble"/>
    <property type="evidence" value="ECO:0007669"/>
    <property type="project" value="TreeGrafter"/>
</dbReference>
<evidence type="ECO:0000259" key="8">
    <source>
        <dbReference type="Pfam" id="PF00211"/>
    </source>
</evidence>
<dbReference type="GO" id="GO:0005525">
    <property type="term" value="F:GTP binding"/>
    <property type="evidence" value="ECO:0007669"/>
    <property type="project" value="UniProtKB-KW"/>
</dbReference>
<dbReference type="InterPro" id="IPR029787">
    <property type="entry name" value="Nucleotide_cyclase"/>
</dbReference>
<dbReference type="InterPro" id="IPR038158">
    <property type="entry name" value="H-NOX_domain_sf"/>
</dbReference>
<evidence type="ECO:0000259" key="10">
    <source>
        <dbReference type="Pfam" id="PF07701"/>
    </source>
</evidence>
<keyword evidence="4" id="KW-0547">Nucleotide-binding</keyword>
<evidence type="ECO:0000256" key="2">
    <source>
        <dbReference type="ARBA" id="ARBA00012202"/>
    </source>
</evidence>
<keyword evidence="12" id="KW-1185">Reference proteome</keyword>
<name>A0AAV8XGZ3_9CUCU</name>
<organism evidence="11 12">
    <name type="scientific">Aromia moschata</name>
    <dbReference type="NCBI Taxonomy" id="1265417"/>
    <lineage>
        <taxon>Eukaryota</taxon>
        <taxon>Metazoa</taxon>
        <taxon>Ecdysozoa</taxon>
        <taxon>Arthropoda</taxon>
        <taxon>Hexapoda</taxon>
        <taxon>Insecta</taxon>
        <taxon>Pterygota</taxon>
        <taxon>Neoptera</taxon>
        <taxon>Endopterygota</taxon>
        <taxon>Coleoptera</taxon>
        <taxon>Polyphaga</taxon>
        <taxon>Cucujiformia</taxon>
        <taxon>Chrysomeloidea</taxon>
        <taxon>Cerambycidae</taxon>
        <taxon>Cerambycinae</taxon>
        <taxon>Callichromatini</taxon>
        <taxon>Aromia</taxon>
    </lineage>
</organism>
<dbReference type="Gene3D" id="6.10.250.780">
    <property type="match status" value="1"/>
</dbReference>
<comment type="caution">
    <text evidence="11">The sequence shown here is derived from an EMBL/GenBank/DDBJ whole genome shotgun (WGS) entry which is preliminary data.</text>
</comment>
<dbReference type="PANTHER" id="PTHR45655">
    <property type="entry name" value="GUANYLATE CYCLASE SOLUBLE SUBUNIT BETA-2"/>
    <property type="match status" value="1"/>
</dbReference>
<proteinExistence type="predicted"/>
<sequence>KEYGEEIWQKALQMSECKYTVFNTHQVYPDHIMASLASSLAKITSKSYDSFMTFFGKCFVRFFSHYGYDVTIKATGRYFTDFLESVDNIHAQFSLSYPKMKSPSMYLTEVDEKGCVLVYRSVRHGFTHYVMGQLDQIADEKYNLKLETTVLSTETKIISGRNITIVTFRLNFDNTQYVERKKSENNVYLKASRQFPAFSCDLLLQLFPFAILFNPAMIIVGCGEKLIQVAGGKEKLMDQPVTKYFRLRKPKGITFTWKNAFYLKSVLFEVEVLRFELVKNNSDEATLKEEKDSLGDRLSQREIEIDGKSISPYALRRDSQPGLRNILLKGQMLYLSDITLIIYLCSPVVNDINELPDQGLYLNDLNLHGLGREMVLAGWQNNSKLELMFDKAEQRSTELENNYSLLNTWQKRGDDLLYSMIPKPVADRLRAGNSPLSTCQSFDAVSVMFCELVGLNSSTVEDAMELVCTMNAVFSSFDSLMDAFNVYK</sequence>
<dbReference type="GO" id="GO:0019934">
    <property type="term" value="P:cGMP-mediated signaling"/>
    <property type="evidence" value="ECO:0007669"/>
    <property type="project" value="TreeGrafter"/>
</dbReference>
<dbReference type="InterPro" id="IPR011644">
    <property type="entry name" value="Heme_NO-bd"/>
</dbReference>
<dbReference type="GO" id="GO:0070482">
    <property type="term" value="P:response to oxygen levels"/>
    <property type="evidence" value="ECO:0007669"/>
    <property type="project" value="TreeGrafter"/>
</dbReference>
<dbReference type="Gene3D" id="3.30.70.1230">
    <property type="entry name" value="Nucleotide cyclase"/>
    <property type="match status" value="1"/>
</dbReference>
<dbReference type="GO" id="GO:0020037">
    <property type="term" value="F:heme binding"/>
    <property type="evidence" value="ECO:0007669"/>
    <property type="project" value="InterPro"/>
</dbReference>
<dbReference type="InterPro" id="IPR011645">
    <property type="entry name" value="HNOB_dom_associated"/>
</dbReference>
<evidence type="ECO:0000256" key="3">
    <source>
        <dbReference type="ARBA" id="ARBA00022490"/>
    </source>
</evidence>
<dbReference type="Proteomes" id="UP001162162">
    <property type="component" value="Unassembled WGS sequence"/>
</dbReference>
<feature type="non-terminal residue" evidence="11">
    <location>
        <position position="1"/>
    </location>
</feature>
<keyword evidence="6" id="KW-0456">Lyase</keyword>
<accession>A0AAV8XGZ3</accession>
<protein>
    <recommendedName>
        <fullName evidence="2">guanylate cyclase</fullName>
        <ecNumber evidence="2">4.6.1.2</ecNumber>
    </recommendedName>
</protein>
<evidence type="ECO:0000313" key="12">
    <source>
        <dbReference type="Proteomes" id="UP001162162"/>
    </source>
</evidence>
<keyword evidence="7" id="KW-0141">cGMP biosynthesis</keyword>
<feature type="domain" description="Haem NO binding associated" evidence="10">
    <location>
        <begin position="198"/>
        <end position="429"/>
    </location>
</feature>
<feature type="non-terminal residue" evidence="11">
    <location>
        <position position="488"/>
    </location>
</feature>
<evidence type="ECO:0000256" key="7">
    <source>
        <dbReference type="ARBA" id="ARBA00023293"/>
    </source>
</evidence>
<dbReference type="Pfam" id="PF00211">
    <property type="entry name" value="Guanylate_cyc"/>
    <property type="match status" value="1"/>
</dbReference>
<feature type="domain" description="Guanylate cyclase" evidence="8">
    <location>
        <begin position="440"/>
        <end position="488"/>
    </location>
</feature>
<gene>
    <name evidence="11" type="ORF">NQ318_012273</name>
</gene>
<feature type="domain" description="Heme NO-binding" evidence="9">
    <location>
        <begin position="1"/>
        <end position="149"/>
    </location>
</feature>
<evidence type="ECO:0000313" key="11">
    <source>
        <dbReference type="EMBL" id="KAJ8937793.1"/>
    </source>
</evidence>
<reference evidence="11" key="1">
    <citation type="journal article" date="2023" name="Insect Mol. Biol.">
        <title>Genome sequencing provides insights into the evolution of gene families encoding plant cell wall-degrading enzymes in longhorned beetles.</title>
        <authorList>
            <person name="Shin N.R."/>
            <person name="Okamura Y."/>
            <person name="Kirsch R."/>
            <person name="Pauchet Y."/>
        </authorList>
    </citation>
    <scope>NUCLEOTIDE SEQUENCE</scope>
    <source>
        <strain evidence="11">AMC_N1</strain>
    </source>
</reference>
<dbReference type="InterPro" id="IPR001054">
    <property type="entry name" value="A/G_cyclase"/>
</dbReference>
<dbReference type="Pfam" id="PF07700">
    <property type="entry name" value="HNOB"/>
    <property type="match status" value="1"/>
</dbReference>
<dbReference type="PANTHER" id="PTHR45655:SF5">
    <property type="entry name" value="SOLUBLE GUANYLATE CYCLASE 89DA-RELATED"/>
    <property type="match status" value="1"/>
</dbReference>
<dbReference type="GO" id="GO:0004383">
    <property type="term" value="F:guanylate cyclase activity"/>
    <property type="evidence" value="ECO:0007669"/>
    <property type="project" value="UniProtKB-EC"/>
</dbReference>
<dbReference type="InterPro" id="IPR024096">
    <property type="entry name" value="NO_sig/Golgi_transp_ligand-bd"/>
</dbReference>
<evidence type="ECO:0000256" key="1">
    <source>
        <dbReference type="ARBA" id="ARBA00004496"/>
    </source>
</evidence>
<dbReference type="SUPFAM" id="SSF111126">
    <property type="entry name" value="Ligand-binding domain in the NO signalling and Golgi transport"/>
    <property type="match status" value="1"/>
</dbReference>
<comment type="subcellular location">
    <subcellularLocation>
        <location evidence="1">Cytoplasm</location>
    </subcellularLocation>
</comment>
<evidence type="ECO:0000256" key="4">
    <source>
        <dbReference type="ARBA" id="ARBA00022741"/>
    </source>
</evidence>
<keyword evidence="3" id="KW-0963">Cytoplasm</keyword>
<dbReference type="Gene3D" id="3.90.1520.10">
    <property type="entry name" value="H-NOX domain"/>
    <property type="match status" value="1"/>
</dbReference>
<dbReference type="EC" id="4.6.1.2" evidence="2"/>
<evidence type="ECO:0000256" key="5">
    <source>
        <dbReference type="ARBA" id="ARBA00023134"/>
    </source>
</evidence>
<dbReference type="AlphaFoldDB" id="A0AAV8XGZ3"/>